<gene>
    <name evidence="2" type="ORF">CCACVL1_04276</name>
</gene>
<sequence length="28" mass="3117">MGRRSDRNQVGKRGGDGLELREAASKWS</sequence>
<feature type="region of interest" description="Disordered" evidence="1">
    <location>
        <begin position="1"/>
        <end position="28"/>
    </location>
</feature>
<comment type="caution">
    <text evidence="2">The sequence shown here is derived from an EMBL/GenBank/DDBJ whole genome shotgun (WGS) entry which is preliminary data.</text>
</comment>
<name>A0A1R3JTY3_COCAP</name>
<reference evidence="2 3" key="1">
    <citation type="submission" date="2013-09" db="EMBL/GenBank/DDBJ databases">
        <title>Corchorus capsularis genome sequencing.</title>
        <authorList>
            <person name="Alam M."/>
            <person name="Haque M.S."/>
            <person name="Islam M.S."/>
            <person name="Emdad E.M."/>
            <person name="Islam M.M."/>
            <person name="Ahmed B."/>
            <person name="Halim A."/>
            <person name="Hossen Q.M.M."/>
            <person name="Hossain M.Z."/>
            <person name="Ahmed R."/>
            <person name="Khan M.M."/>
            <person name="Islam R."/>
            <person name="Rashid M.M."/>
            <person name="Khan S.A."/>
            <person name="Rahman M.S."/>
            <person name="Alam M."/>
        </authorList>
    </citation>
    <scope>NUCLEOTIDE SEQUENCE [LARGE SCALE GENOMIC DNA]</scope>
    <source>
        <strain evidence="3">cv. CVL-1</strain>
        <tissue evidence="2">Whole seedling</tissue>
    </source>
</reference>
<evidence type="ECO:0000313" key="3">
    <source>
        <dbReference type="Proteomes" id="UP000188268"/>
    </source>
</evidence>
<evidence type="ECO:0000313" key="2">
    <source>
        <dbReference type="EMBL" id="OMO98250.1"/>
    </source>
</evidence>
<dbReference type="Proteomes" id="UP000188268">
    <property type="component" value="Unassembled WGS sequence"/>
</dbReference>
<dbReference type="EMBL" id="AWWV01007122">
    <property type="protein sequence ID" value="OMO98250.1"/>
    <property type="molecule type" value="Genomic_DNA"/>
</dbReference>
<protein>
    <submittedName>
        <fullName evidence="2">Uncharacterized protein</fullName>
    </submittedName>
</protein>
<keyword evidence="3" id="KW-1185">Reference proteome</keyword>
<accession>A0A1R3JTY3</accession>
<dbReference type="Gramene" id="OMO98250">
    <property type="protein sequence ID" value="OMO98250"/>
    <property type="gene ID" value="CCACVL1_04276"/>
</dbReference>
<dbReference type="AlphaFoldDB" id="A0A1R3JTY3"/>
<organism evidence="2 3">
    <name type="scientific">Corchorus capsularis</name>
    <name type="common">Jute</name>
    <dbReference type="NCBI Taxonomy" id="210143"/>
    <lineage>
        <taxon>Eukaryota</taxon>
        <taxon>Viridiplantae</taxon>
        <taxon>Streptophyta</taxon>
        <taxon>Embryophyta</taxon>
        <taxon>Tracheophyta</taxon>
        <taxon>Spermatophyta</taxon>
        <taxon>Magnoliopsida</taxon>
        <taxon>eudicotyledons</taxon>
        <taxon>Gunneridae</taxon>
        <taxon>Pentapetalae</taxon>
        <taxon>rosids</taxon>
        <taxon>malvids</taxon>
        <taxon>Malvales</taxon>
        <taxon>Malvaceae</taxon>
        <taxon>Grewioideae</taxon>
        <taxon>Apeibeae</taxon>
        <taxon>Corchorus</taxon>
    </lineage>
</organism>
<evidence type="ECO:0000256" key="1">
    <source>
        <dbReference type="SAM" id="MobiDB-lite"/>
    </source>
</evidence>
<proteinExistence type="predicted"/>